<comment type="caution">
    <text evidence="1">The sequence shown here is derived from an EMBL/GenBank/DDBJ whole genome shotgun (WGS) entry which is preliminary data.</text>
</comment>
<gene>
    <name evidence="1" type="ORF">ACFONJ_21845</name>
</gene>
<reference evidence="2" key="1">
    <citation type="journal article" date="2019" name="Int. J. Syst. Evol. Microbiol.">
        <title>The Global Catalogue of Microorganisms (GCM) 10K type strain sequencing project: providing services to taxonomists for standard genome sequencing and annotation.</title>
        <authorList>
            <consortium name="The Broad Institute Genomics Platform"/>
            <consortium name="The Broad Institute Genome Sequencing Center for Infectious Disease"/>
            <person name="Wu L."/>
            <person name="Ma J."/>
        </authorList>
    </citation>
    <scope>NUCLEOTIDE SEQUENCE [LARGE SCALE GENOMIC DNA]</scope>
    <source>
        <strain evidence="2">CECT 7798</strain>
    </source>
</reference>
<keyword evidence="2" id="KW-1185">Reference proteome</keyword>
<dbReference type="RefSeq" id="WP_378170910.1">
    <property type="nucleotide sequence ID" value="NZ_JBHRYO010000002.1"/>
</dbReference>
<evidence type="ECO:0000313" key="1">
    <source>
        <dbReference type="EMBL" id="MFC3758634.1"/>
    </source>
</evidence>
<accession>A0ABV7Y3K2</accession>
<dbReference type="EMBL" id="JBHRYO010000002">
    <property type="protein sequence ID" value="MFC3758634.1"/>
    <property type="molecule type" value="Genomic_DNA"/>
</dbReference>
<name>A0ABV7Y3K2_9FLAO</name>
<evidence type="ECO:0000313" key="2">
    <source>
        <dbReference type="Proteomes" id="UP001595735"/>
    </source>
</evidence>
<proteinExistence type="predicted"/>
<protein>
    <submittedName>
        <fullName evidence="1">Uncharacterized protein</fullName>
    </submittedName>
</protein>
<sequence length="1392" mass="151623">MTLAELNNLLQINDGNLRLTSVSLPDCHFSDLLEEYNQGNDLVINKAEKTVSDNDITITGTSSFLNSENLPLTAIFSIDSSGNPLAYIRYTLVGKSRNNWKFSQNFTTLPAFYFSSPQSDFLDSLVLTDSYYVLCTGEVKDPYNGEQLSRGLNFYSDFDPLNIVGVFNSVFNKSKTFILKGQIHIPNDQQNIPPVPNQEFPWDMSDPVPGINLSADIGIDIAISDKLKLTNTKIRIYSPITSEWLLKNNSYQPIASIEGELAIPSLNVSVTVNAYLNPEKKITTIVGSFDGVSFKNLLELTDLANGDGLAQVLPSDIQKGIKTLEKLTLEKASITIKNDLSSLGITSISLVVGLPGLAWSPIGSSFIVSDIDSEFIIINPFQAGRNVSLALKATLTVANAPFSVLLRAPNFMLTAELQHNTTLSLTDTFKTYLQDLPAPPDLTINDMSFSSDLSQGSFNFDMTMADDPAWTLSVPKPLTIFDVRAEVSKGTEAKAAFSGSLEFAKNVISVSYNTPGDFMIRGDFPKINVTDLISELCDNTIKFPKGFDIELLDSTILIQKVQSQDTFFFATQVDSYGAFLFQAVRDSGKTGLAFGFQLGSKALSSINGLSILKPLEDIFQLSDLMLLVTSVDPSAITFPDLDKFQNPYIKAKKISIPSQTGNNNGFYAYANVVFGSNGGQGTLSKLFGLSGQLGMVLFIGENPAKNAKFFINLDFKGSSGVLNGCTINAQLGALIANGEPGLFLLGNLTTSFGSQKVIFTLELLIVPNGAFISGTLQGSTPSFHLTDSLSITFSQLALEVGIDLEGIPSFGFTGQIDTSNGFDSSIAVFFDSADPAKSLLAGAVSDISLFDVVSVFSKNIREDLPGWLKDILKSIAVKGMNAFSIDKSYSSALDDLDLEKISSAFAAHGITVSKNIQESLLVVNTRGSIWSLAIMDKNNGITHYQLKLNGNKIDVNLEAQLYLAPQNTAIGSITFPQGFKAIGNVSIFVLQLQSNTEIFPDKGIKINEEVNSINWNVAGIDLFKITSASGSGNPVLSMSTFTDNTQKNDDLKNPHFLIDGKVSFLDINGISIYVNIRKEGINFEIKDKYFLVDVDVQGNFTKLDDFSVSGSAVVGITELNLGAAGTIPINTNIKSSLGIAVTTISQNLTLNANASLTVEILGDSFNLVDVTISISQSFFKSLPDTIGKLLIDAILKEPLKWLNWVKNGLITIAGDVVQVLKDIFKVVSWKNICDLMQQVGYAFSEIVKSIVHVFGIAATDVWNYLISIAENCAIDAVNHLTGSANHYTLFEYSQSFLSTLGGTEDAQRLLFLYYNNQESLQNSLMINSEIWNEFIAPDNQKLLQIKPAETTIIYLNKIKSVSPHMSKDIDEVISILAEYEHLEVDVFIEKLN</sequence>
<organism evidence="1 2">
    <name type="scientific">Chryseobacterium tructae</name>
    <dbReference type="NCBI Taxonomy" id="1037380"/>
    <lineage>
        <taxon>Bacteria</taxon>
        <taxon>Pseudomonadati</taxon>
        <taxon>Bacteroidota</taxon>
        <taxon>Flavobacteriia</taxon>
        <taxon>Flavobacteriales</taxon>
        <taxon>Weeksellaceae</taxon>
        <taxon>Chryseobacterium group</taxon>
        <taxon>Chryseobacterium</taxon>
    </lineage>
</organism>
<dbReference type="Proteomes" id="UP001595735">
    <property type="component" value="Unassembled WGS sequence"/>
</dbReference>